<dbReference type="SUPFAM" id="SSF48452">
    <property type="entry name" value="TPR-like"/>
    <property type="match status" value="1"/>
</dbReference>
<comment type="cofactor">
    <cofactor evidence="1">
        <name>L-ascorbate</name>
        <dbReference type="ChEBI" id="CHEBI:38290"/>
    </cofactor>
</comment>
<dbReference type="InterPro" id="IPR059068">
    <property type="entry name" value="TPR_P4H"/>
</dbReference>
<keyword evidence="9" id="KW-0223">Dioxygenase</keyword>
<keyword evidence="7" id="KW-0256">Endoplasmic reticulum</keyword>
<dbReference type="PANTHER" id="PTHR10869:SF244">
    <property type="entry name" value="PROLYL 4-HYDROXYLASE SUBUNIT ALPHA-2"/>
    <property type="match status" value="1"/>
</dbReference>
<dbReference type="SMART" id="SM00702">
    <property type="entry name" value="P4Hc"/>
    <property type="match status" value="1"/>
</dbReference>
<organism evidence="16">
    <name type="scientific">Schistocephalus solidus</name>
    <name type="common">Tapeworm</name>
    <dbReference type="NCBI Taxonomy" id="70667"/>
    <lineage>
        <taxon>Eukaryota</taxon>
        <taxon>Metazoa</taxon>
        <taxon>Spiralia</taxon>
        <taxon>Lophotrochozoa</taxon>
        <taxon>Platyhelminthes</taxon>
        <taxon>Cestoda</taxon>
        <taxon>Eucestoda</taxon>
        <taxon>Diphyllobothriidea</taxon>
        <taxon>Diphyllobothriidae</taxon>
        <taxon>Schistocephalus</taxon>
    </lineage>
</organism>
<keyword evidence="6" id="KW-0479">Metal-binding</keyword>
<evidence type="ECO:0000256" key="6">
    <source>
        <dbReference type="ARBA" id="ARBA00022723"/>
    </source>
</evidence>
<feature type="chain" id="PRO_5007050642" description="procollagen-proline 4-dioxygenase" evidence="14">
    <location>
        <begin position="29"/>
        <end position="577"/>
    </location>
</feature>
<keyword evidence="12" id="KW-0325">Glycoprotein</keyword>
<dbReference type="GO" id="GO:0005788">
    <property type="term" value="C:endoplasmic reticulum lumen"/>
    <property type="evidence" value="ECO:0007669"/>
    <property type="project" value="UniProtKB-SubCell"/>
</dbReference>
<dbReference type="InterPro" id="IPR011990">
    <property type="entry name" value="TPR-like_helical_dom_sf"/>
</dbReference>
<evidence type="ECO:0000256" key="4">
    <source>
        <dbReference type="ARBA" id="ARBA00006511"/>
    </source>
</evidence>
<proteinExistence type="inferred from homology"/>
<gene>
    <name evidence="16" type="ORF">TR105563</name>
</gene>
<dbReference type="PROSITE" id="PS51471">
    <property type="entry name" value="FE2OG_OXY"/>
    <property type="match status" value="1"/>
</dbReference>
<dbReference type="InterPro" id="IPR006620">
    <property type="entry name" value="Pro_4_hyd_alph"/>
</dbReference>
<feature type="region of interest" description="Disordered" evidence="13">
    <location>
        <begin position="121"/>
        <end position="140"/>
    </location>
</feature>
<dbReference type="Gene3D" id="1.25.40.10">
    <property type="entry name" value="Tetratricopeptide repeat domain"/>
    <property type="match status" value="1"/>
</dbReference>
<dbReference type="FunFam" id="2.60.120.620:FF:000001">
    <property type="entry name" value="Prolyl 4-hydroxylase subunit alpha 2"/>
    <property type="match status" value="1"/>
</dbReference>
<dbReference type="GO" id="GO:0031418">
    <property type="term" value="F:L-ascorbic acid binding"/>
    <property type="evidence" value="ECO:0007669"/>
    <property type="project" value="UniProtKB-KW"/>
</dbReference>
<dbReference type="Pfam" id="PF13640">
    <property type="entry name" value="2OG-FeII_Oxy_3"/>
    <property type="match status" value="1"/>
</dbReference>
<feature type="signal peptide" evidence="14">
    <location>
        <begin position="1"/>
        <end position="28"/>
    </location>
</feature>
<dbReference type="InterPro" id="IPR045054">
    <property type="entry name" value="P4HA-like"/>
</dbReference>
<dbReference type="GO" id="GO:0004656">
    <property type="term" value="F:procollagen-proline 4-dioxygenase activity"/>
    <property type="evidence" value="ECO:0007669"/>
    <property type="project" value="UniProtKB-EC"/>
</dbReference>
<evidence type="ECO:0000256" key="13">
    <source>
        <dbReference type="SAM" id="MobiDB-lite"/>
    </source>
</evidence>
<evidence type="ECO:0000256" key="2">
    <source>
        <dbReference type="ARBA" id="ARBA00002035"/>
    </source>
</evidence>
<evidence type="ECO:0000256" key="14">
    <source>
        <dbReference type="SAM" id="SignalP"/>
    </source>
</evidence>
<evidence type="ECO:0000259" key="15">
    <source>
        <dbReference type="PROSITE" id="PS51471"/>
    </source>
</evidence>
<keyword evidence="14" id="KW-0732">Signal</keyword>
<evidence type="ECO:0000256" key="7">
    <source>
        <dbReference type="ARBA" id="ARBA00022824"/>
    </source>
</evidence>
<evidence type="ECO:0000256" key="3">
    <source>
        <dbReference type="ARBA" id="ARBA00004319"/>
    </source>
</evidence>
<dbReference type="Pfam" id="PF08336">
    <property type="entry name" value="P4Ha_N"/>
    <property type="match status" value="1"/>
</dbReference>
<reference evidence="16" key="1">
    <citation type="submission" date="2016-01" db="EMBL/GenBank/DDBJ databases">
        <title>Reference transcriptome for the parasite Schistocephalus solidus: insights into the molecular evolution of parasitism.</title>
        <authorList>
            <person name="Hebert F.O."/>
            <person name="Grambauer S."/>
            <person name="Barber I."/>
            <person name="Landry C.R."/>
            <person name="Aubin-Horth N."/>
        </authorList>
    </citation>
    <scope>NUCLEOTIDE SEQUENCE</scope>
</reference>
<dbReference type="Gene3D" id="6.10.140.1460">
    <property type="match status" value="1"/>
</dbReference>
<sequence length="577" mass="65530">MVTCVSVLYLPLLLLSLTAIGPDISCHASEVFTALNDIGQAVAAGRLLADELKGYLVREEDRIQRLRGMIDRLENATQIYSALTNNELDEERVANPVSVFLTIIQMASDWSKELSTLFGESGSASEEESDSSTQKDAPLSQYDEFDSRRSMFLRLKWYSEMLPGTKDIDGATDAILRLQQTYDIPASAVADGHIINMSESPKLSDYQCFLLGKYAYDHGQYARAEEWFRLLLKRIETGNSIQGSPQTVEIFPLPLEGVLDYLQYSVGRRGHYREALELTKRILKENPNNENALRSLQFYESELVRLHGGEPLPSEEEERSDEDTELAVYQRLCRTVNTSAVRDPQLICHLIIPHPYFLVAPVKEEIMQVEPPIVLWHDFVTAAEVEHIQNIARPRLRRATVRNPISGKLETAPYRITKNVWLPDNLTPVTKSINKRIELVTGLSMEESEELQVANYGLGGHYAPHFDHARRRELDAYERKHGNRIATFMVYLTNVPAGGATVFTRTGARVQPVERAAVFWYNLHRSGDGDVRSRHAACPVLAGSKWVMNKWIRERGQEFRHPCLLYRDVPDLTDEDL</sequence>
<evidence type="ECO:0000256" key="9">
    <source>
        <dbReference type="ARBA" id="ARBA00022964"/>
    </source>
</evidence>
<dbReference type="InterPro" id="IPR044862">
    <property type="entry name" value="Pro_4_hyd_alph_FE2OG_OXY"/>
</dbReference>
<dbReference type="GO" id="GO:0005506">
    <property type="term" value="F:iron ion binding"/>
    <property type="evidence" value="ECO:0007669"/>
    <property type="project" value="InterPro"/>
</dbReference>
<evidence type="ECO:0000256" key="5">
    <source>
        <dbReference type="ARBA" id="ARBA00012269"/>
    </source>
</evidence>
<keyword evidence="8" id="KW-0847">Vitamin C</keyword>
<evidence type="ECO:0000256" key="1">
    <source>
        <dbReference type="ARBA" id="ARBA00001961"/>
    </source>
</evidence>
<protein>
    <recommendedName>
        <fullName evidence="5">procollagen-proline 4-dioxygenase</fullName>
        <ecNumber evidence="5">1.14.11.2</ecNumber>
    </recommendedName>
</protein>
<evidence type="ECO:0000256" key="12">
    <source>
        <dbReference type="ARBA" id="ARBA00023180"/>
    </source>
</evidence>
<dbReference type="PANTHER" id="PTHR10869">
    <property type="entry name" value="PROLYL 4-HYDROXYLASE ALPHA SUBUNIT"/>
    <property type="match status" value="1"/>
</dbReference>
<dbReference type="EMBL" id="GEEE01022935">
    <property type="protein sequence ID" value="JAP40290.1"/>
    <property type="molecule type" value="Transcribed_RNA"/>
</dbReference>
<dbReference type="InterPro" id="IPR005123">
    <property type="entry name" value="Oxoglu/Fe-dep_dioxygenase_dom"/>
</dbReference>
<accession>A0A0X3NM09</accession>
<dbReference type="InterPro" id="IPR013547">
    <property type="entry name" value="P4H_N"/>
</dbReference>
<feature type="domain" description="Fe2OG dioxygenase" evidence="15">
    <location>
        <begin position="447"/>
        <end position="554"/>
    </location>
</feature>
<comment type="subcellular location">
    <subcellularLocation>
        <location evidence="3">Endoplasmic reticulum lumen</location>
    </subcellularLocation>
</comment>
<comment type="similarity">
    <text evidence="4">Belongs to the P4HA family.</text>
</comment>
<dbReference type="Gene3D" id="2.60.120.620">
    <property type="entry name" value="q2cbj1_9rhob like domain"/>
    <property type="match status" value="1"/>
</dbReference>
<name>A0A0X3NM09_SCHSO</name>
<keyword evidence="11" id="KW-0408">Iron</keyword>
<evidence type="ECO:0000256" key="11">
    <source>
        <dbReference type="ARBA" id="ARBA00023004"/>
    </source>
</evidence>
<dbReference type="AlphaFoldDB" id="A0A0X3NM09"/>
<keyword evidence="10" id="KW-0560">Oxidoreductase</keyword>
<comment type="function">
    <text evidence="2">Catalyzes the post-translational formation of 4-hydroxyproline in -Xaa-Pro-Gly- sequences in collagens and other proteins.</text>
</comment>
<evidence type="ECO:0000256" key="10">
    <source>
        <dbReference type="ARBA" id="ARBA00023002"/>
    </source>
</evidence>
<evidence type="ECO:0000313" key="16">
    <source>
        <dbReference type="EMBL" id="JAP40290.1"/>
    </source>
</evidence>
<dbReference type="Pfam" id="PF23558">
    <property type="entry name" value="TPR_P4H"/>
    <property type="match status" value="1"/>
</dbReference>
<evidence type="ECO:0000256" key="8">
    <source>
        <dbReference type="ARBA" id="ARBA00022896"/>
    </source>
</evidence>
<dbReference type="EC" id="1.14.11.2" evidence="5"/>